<accession>A0A0Q9YAD2</accession>
<dbReference type="AlphaFoldDB" id="A0A0Q9YAD2"/>
<name>A0A0Q9YAD2_9GAMM</name>
<evidence type="ECO:0000313" key="1">
    <source>
        <dbReference type="EMBL" id="KRG17691.1"/>
    </source>
</evidence>
<organism evidence="1">
    <name type="scientific">Candidatus Berkiella cookevillensis</name>
    <dbReference type="NCBI Taxonomy" id="437022"/>
    <lineage>
        <taxon>Bacteria</taxon>
        <taxon>Pseudomonadati</taxon>
        <taxon>Pseudomonadota</taxon>
        <taxon>Gammaproteobacteria</taxon>
        <taxon>Candidatus Berkiellales</taxon>
        <taxon>Candidatus Berkiellaceae</taxon>
        <taxon>Candidatus Berkiella</taxon>
    </lineage>
</organism>
<protein>
    <submittedName>
        <fullName evidence="1">Uncharacterized protein</fullName>
    </submittedName>
</protein>
<proteinExistence type="predicted"/>
<dbReference type="EMBL" id="LKHV01000013">
    <property type="protein sequence ID" value="KRG17691.1"/>
    <property type="molecule type" value="Genomic_DNA"/>
</dbReference>
<comment type="caution">
    <text evidence="1">The sequence shown here is derived from an EMBL/GenBank/DDBJ whole genome shotgun (WGS) entry which is preliminary data.</text>
</comment>
<sequence length="41" mass="4871">MIYPFAYDDVVYFLTLKAKKQTKSDLCLYHNVGQLRNEQSE</sequence>
<gene>
    <name evidence="1" type="ORF">CC99x_02150</name>
</gene>
<reference evidence="1" key="1">
    <citation type="submission" date="2015-09" db="EMBL/GenBank/DDBJ databases">
        <title>Draft Genome Sequences of Two Novel Amoeba-resistant Intranuclear Bacteria, Candidatus Berkiella cookevillensis and Candidatus Berkiella aquae.</title>
        <authorList>
            <person name="Mehari Y.T."/>
            <person name="Arivett B.A."/>
            <person name="Farone A.L."/>
            <person name="Gunderson J.H."/>
            <person name="Farone M.B."/>
        </authorList>
    </citation>
    <scope>NUCLEOTIDE SEQUENCE [LARGE SCALE GENOMIC DNA]</scope>
    <source>
        <strain evidence="1">CC99</strain>
    </source>
</reference>